<evidence type="ECO:0000313" key="4">
    <source>
        <dbReference type="Proteomes" id="UP001152747"/>
    </source>
</evidence>
<feature type="compositionally biased region" description="Polar residues" evidence="1">
    <location>
        <begin position="190"/>
        <end position="202"/>
    </location>
</feature>
<dbReference type="EMBL" id="CANHGI010000004">
    <property type="protein sequence ID" value="CAI5447481.1"/>
    <property type="molecule type" value="Genomic_DNA"/>
</dbReference>
<feature type="transmembrane region" description="Helical" evidence="2">
    <location>
        <begin position="140"/>
        <end position="162"/>
    </location>
</feature>
<keyword evidence="2" id="KW-0812">Transmembrane</keyword>
<evidence type="ECO:0000256" key="2">
    <source>
        <dbReference type="SAM" id="Phobius"/>
    </source>
</evidence>
<protein>
    <submittedName>
        <fullName evidence="3">Uncharacterized protein</fullName>
    </submittedName>
</protein>
<keyword evidence="2" id="KW-1133">Transmembrane helix</keyword>
<feature type="transmembrane region" description="Helical" evidence="2">
    <location>
        <begin position="87"/>
        <end position="103"/>
    </location>
</feature>
<gene>
    <name evidence="3" type="ORF">CAMP_LOCUS10118</name>
</gene>
<dbReference type="AlphaFoldDB" id="A0A9P1ILX3"/>
<feature type="transmembrane region" description="Helical" evidence="2">
    <location>
        <begin position="62"/>
        <end position="80"/>
    </location>
</feature>
<comment type="caution">
    <text evidence="3">The sequence shown here is derived from an EMBL/GenBank/DDBJ whole genome shotgun (WGS) entry which is preliminary data.</text>
</comment>
<evidence type="ECO:0000256" key="1">
    <source>
        <dbReference type="SAM" id="MobiDB-lite"/>
    </source>
</evidence>
<evidence type="ECO:0000313" key="3">
    <source>
        <dbReference type="EMBL" id="CAI5447481.1"/>
    </source>
</evidence>
<name>A0A9P1ILX3_9PELO</name>
<dbReference type="Proteomes" id="UP001152747">
    <property type="component" value="Unassembled WGS sequence"/>
</dbReference>
<accession>A0A9P1ILX3</accession>
<proteinExistence type="predicted"/>
<keyword evidence="4" id="KW-1185">Reference proteome</keyword>
<feature type="region of interest" description="Disordered" evidence="1">
    <location>
        <begin position="179"/>
        <end position="202"/>
    </location>
</feature>
<feature type="compositionally biased region" description="Basic and acidic residues" evidence="1">
    <location>
        <begin position="179"/>
        <end position="189"/>
    </location>
</feature>
<organism evidence="3 4">
    <name type="scientific">Caenorhabditis angaria</name>
    <dbReference type="NCBI Taxonomy" id="860376"/>
    <lineage>
        <taxon>Eukaryota</taxon>
        <taxon>Metazoa</taxon>
        <taxon>Ecdysozoa</taxon>
        <taxon>Nematoda</taxon>
        <taxon>Chromadorea</taxon>
        <taxon>Rhabditida</taxon>
        <taxon>Rhabditina</taxon>
        <taxon>Rhabditomorpha</taxon>
        <taxon>Rhabditoidea</taxon>
        <taxon>Rhabditidae</taxon>
        <taxon>Peloderinae</taxon>
        <taxon>Caenorhabditis</taxon>
    </lineage>
</organism>
<reference evidence="3" key="1">
    <citation type="submission" date="2022-11" db="EMBL/GenBank/DDBJ databases">
        <authorList>
            <person name="Kikuchi T."/>
        </authorList>
    </citation>
    <scope>NUCLEOTIDE SEQUENCE</scope>
    <source>
        <strain evidence="3">PS1010</strain>
    </source>
</reference>
<keyword evidence="2" id="KW-0472">Membrane</keyword>
<sequence>MGRHYWDIQSAALAIIHAVICWACYTHYEHALEEITAYQLARLKQDFTEETIYSDWKLYTNVSWNAMCISFALCMLLLCYALLESKVLATLIFLLSTIQHYYINQIINILMFRHDDTIATNLEKPIHLFAALSYIKSTEITVMGLIFAQFVSVFTFGAFTFFSAMKLKKIKEEEEELKNFDEKSEKYDENSNLVYSNDSDSD</sequence>